<keyword evidence="3" id="KW-1185">Reference proteome</keyword>
<evidence type="ECO:0000259" key="1">
    <source>
        <dbReference type="Pfam" id="PF07819"/>
    </source>
</evidence>
<dbReference type="SUPFAM" id="SSF53474">
    <property type="entry name" value="alpha/beta-Hydrolases"/>
    <property type="match status" value="1"/>
</dbReference>
<dbReference type="EMBL" id="APNK01000007">
    <property type="protein sequence ID" value="KEZ78066.1"/>
    <property type="molecule type" value="Genomic_DNA"/>
</dbReference>
<dbReference type="Proteomes" id="UP000028302">
    <property type="component" value="Unassembled WGS sequence"/>
</dbReference>
<accession>A0A084IMY2</accession>
<evidence type="ECO:0000313" key="2">
    <source>
        <dbReference type="EMBL" id="KEZ78066.1"/>
    </source>
</evidence>
<gene>
    <name evidence="2" type="ORF">C41B8_07217</name>
</gene>
<dbReference type="AlphaFoldDB" id="A0A084IMY2"/>
<dbReference type="InterPro" id="IPR029058">
    <property type="entry name" value="AB_hydrolase_fold"/>
</dbReference>
<evidence type="ECO:0000313" key="3">
    <source>
        <dbReference type="Proteomes" id="UP000028302"/>
    </source>
</evidence>
<reference evidence="2 3" key="1">
    <citation type="submission" date="2013-03" db="EMBL/GenBank/DDBJ databases">
        <title>Salinisphaera hydrothermalis C41B8 Genome Sequencing.</title>
        <authorList>
            <person name="Li C."/>
            <person name="Lai Q."/>
            <person name="Shao Z."/>
        </authorList>
    </citation>
    <scope>NUCLEOTIDE SEQUENCE [LARGE SCALE GENOMIC DNA]</scope>
    <source>
        <strain evidence="2 3">C41B8</strain>
    </source>
</reference>
<dbReference type="eggNOG" id="COG1075">
    <property type="taxonomic scope" value="Bacteria"/>
</dbReference>
<protein>
    <recommendedName>
        <fullName evidence="1">GPI inositol-deacylase PGAP1-like alpha/beta domain-containing protein</fullName>
    </recommendedName>
</protein>
<feature type="domain" description="GPI inositol-deacylase PGAP1-like alpha/beta" evidence="1">
    <location>
        <begin position="214"/>
        <end position="266"/>
    </location>
</feature>
<dbReference type="PANTHER" id="PTHR37946:SF1">
    <property type="entry name" value="SLL1969 PROTEIN"/>
    <property type="match status" value="1"/>
</dbReference>
<organism evidence="2 3">
    <name type="scientific">Salinisphaera hydrothermalis (strain C41B8)</name>
    <dbReference type="NCBI Taxonomy" id="1304275"/>
    <lineage>
        <taxon>Bacteria</taxon>
        <taxon>Pseudomonadati</taxon>
        <taxon>Pseudomonadota</taxon>
        <taxon>Gammaproteobacteria</taxon>
        <taxon>Salinisphaerales</taxon>
        <taxon>Salinisphaeraceae</taxon>
        <taxon>Salinisphaera</taxon>
    </lineage>
</organism>
<dbReference type="PANTHER" id="PTHR37946">
    <property type="entry name" value="SLL1969 PROTEIN"/>
    <property type="match status" value="1"/>
</dbReference>
<dbReference type="RefSeq" id="WP_051883222.1">
    <property type="nucleotide sequence ID" value="NZ_APNK01000007.1"/>
</dbReference>
<dbReference type="STRING" id="1304275.C41B8_07217"/>
<dbReference type="InterPro" id="IPR012908">
    <property type="entry name" value="PGAP1-ab_dom-like"/>
</dbReference>
<dbReference type="Gene3D" id="3.40.50.1820">
    <property type="entry name" value="alpha/beta hydrolase"/>
    <property type="match status" value="1"/>
</dbReference>
<proteinExistence type="predicted"/>
<sequence>MNAQKHGTTGYGVWLRGGLAAAADVYAGTVNLVENAHRAIADTGAAVNPVNWPERAISGLSYASVRTIGGVSFAAARGLAGLTRDALPDDPASGGAWLALRSALNGAVGDHLEATGNELALPMAFVDAEGQTLADDDPRGLGPIAARPRLVLLVHGLGMNDRYWRHGDQPDFGERLAADHGYAALRLRYNSGRDIAANGAELAARLERLVAAWPAPLERVTAIGHSMGGLVLRAAIEAGRAAGHRWPQLLADLICLGSPHRGAPLERLGESLNRGLAWSRYTRAFHAIGDVRSAGVKNLRHGLVSTERDPASPTGCFLVAASLGRSDEDPIGRVLGDLLVTVDSAFDHPRALDDADVDGCVFYGMTHFALVHHDDVYLALTEWLAPRLDAPMPRHQINS</sequence>
<dbReference type="OrthoDB" id="869379at2"/>
<name>A0A084IMY2_SALHC</name>
<dbReference type="Pfam" id="PF07819">
    <property type="entry name" value="PGAP1"/>
    <property type="match status" value="1"/>
</dbReference>
<comment type="caution">
    <text evidence="2">The sequence shown here is derived from an EMBL/GenBank/DDBJ whole genome shotgun (WGS) entry which is preliminary data.</text>
</comment>
<dbReference type="GO" id="GO:0016788">
    <property type="term" value="F:hydrolase activity, acting on ester bonds"/>
    <property type="evidence" value="ECO:0007669"/>
    <property type="project" value="InterPro"/>
</dbReference>